<dbReference type="PIRSF" id="PIRSF029792">
    <property type="entry name" value="Pro_racemase"/>
    <property type="match status" value="1"/>
</dbReference>
<dbReference type="PANTHER" id="PTHR33442:SF5">
    <property type="entry name" value="BIFUNCTIONAL TRANS-3-HYDROXY-L-PROLINE DEHYDRATASE_2-EPIMERASE"/>
    <property type="match status" value="1"/>
</dbReference>
<accession>A0A6J5ZW79</accession>
<dbReference type="SFLD" id="SFLDS00028">
    <property type="entry name" value="Proline_Racemase"/>
    <property type="match status" value="1"/>
</dbReference>
<gene>
    <name evidence="2" type="ORF">UFOPK3925_01265</name>
</gene>
<protein>
    <submittedName>
        <fullName evidence="2">Unannotated protein</fullName>
    </submittedName>
</protein>
<dbReference type="PANTHER" id="PTHR33442">
    <property type="entry name" value="TRANS-3-HYDROXY-L-PROLINE DEHYDRATASE"/>
    <property type="match status" value="1"/>
</dbReference>
<dbReference type="GO" id="GO:0047580">
    <property type="term" value="F:4-hydroxyproline epimerase activity"/>
    <property type="evidence" value="ECO:0007669"/>
    <property type="project" value="TreeGrafter"/>
</dbReference>
<comment type="similarity">
    <text evidence="1">Belongs to the proline racemase family.</text>
</comment>
<dbReference type="EMBL" id="CAESAD010000011">
    <property type="protein sequence ID" value="CAB4343633.1"/>
    <property type="molecule type" value="Genomic_DNA"/>
</dbReference>
<proteinExistence type="inferred from homology"/>
<name>A0A6J5ZW79_9ZZZZ</name>
<dbReference type="AlphaFoldDB" id="A0A6J5ZW79"/>
<dbReference type="InterPro" id="IPR008794">
    <property type="entry name" value="Pro_racemase_fam"/>
</dbReference>
<evidence type="ECO:0000256" key="1">
    <source>
        <dbReference type="ARBA" id="ARBA00007529"/>
    </source>
</evidence>
<dbReference type="FunFam" id="3.10.310.10:FF:000005">
    <property type="entry name" value="Proline racemase"/>
    <property type="match status" value="1"/>
</dbReference>
<organism evidence="2">
    <name type="scientific">freshwater metagenome</name>
    <dbReference type="NCBI Taxonomy" id="449393"/>
    <lineage>
        <taxon>unclassified sequences</taxon>
        <taxon>metagenomes</taxon>
        <taxon>ecological metagenomes</taxon>
    </lineage>
</organism>
<sequence>MQFSKSFNVVGIHCEGEVGNVIVGGLGQIPGESMLDKRNFLAANRDWIRKLILSEPRGQVARNANIILPSSHPDADAGYIILESIEYPVMSGSNTICVATVLLETGMVDVHEPVTKLNLESPAGIIPVECNVHDGKVTSVRFTNQPAFVYELDAKVEVEGLGTFDIDVAWGGMTYFIIPAEKLGFEIIPDEARDICAVMEKIKTAAAEQIVVSHPIHPEFPGISVGVLAGPVEKSGSDLISKNTVVVSPGRLDRSPCGTGTSARMAVMHARGELAVGQRFVHKSIIDSTFDCRIESTTEVGDRPAIVPSIAGQAWITEFSTMVLDPTDPYPAGYRLTDTWPKGLDFGL</sequence>
<dbReference type="Gene3D" id="3.10.310.10">
    <property type="entry name" value="Diaminopimelate Epimerase, Chain A, domain 1"/>
    <property type="match status" value="2"/>
</dbReference>
<reference evidence="2" key="1">
    <citation type="submission" date="2020-05" db="EMBL/GenBank/DDBJ databases">
        <authorList>
            <person name="Chiriac C."/>
            <person name="Salcher M."/>
            <person name="Ghai R."/>
            <person name="Kavagutti S V."/>
        </authorList>
    </citation>
    <scope>NUCLEOTIDE SEQUENCE</scope>
</reference>
<evidence type="ECO:0000313" key="2">
    <source>
        <dbReference type="EMBL" id="CAB4343633.1"/>
    </source>
</evidence>
<dbReference type="Pfam" id="PF05544">
    <property type="entry name" value="Pro_racemase"/>
    <property type="match status" value="1"/>
</dbReference>
<dbReference type="SUPFAM" id="SSF54506">
    <property type="entry name" value="Diaminopimelate epimerase-like"/>
    <property type="match status" value="1"/>
</dbReference>